<feature type="binding site" evidence="2">
    <location>
        <position position="271"/>
    </location>
    <ligand>
        <name>Zn(2+)</name>
        <dbReference type="ChEBI" id="CHEBI:29105"/>
        <note>catalytic</note>
    </ligand>
</feature>
<comment type="cofactor">
    <cofactor evidence="2">
        <name>Zn(2+)</name>
        <dbReference type="ChEBI" id="CHEBI:29105"/>
    </cofactor>
    <text evidence="2">Binds 1 zinc ion per subunit.</text>
</comment>
<comment type="similarity">
    <text evidence="1">Belongs to the peptidase M32 family.</text>
</comment>
<feature type="binding site" evidence="2">
    <location>
        <position position="267"/>
    </location>
    <ligand>
        <name>Zn(2+)</name>
        <dbReference type="ChEBI" id="CHEBI:29105"/>
        <note>catalytic</note>
    </ligand>
</feature>
<evidence type="ECO:0000256" key="3">
    <source>
        <dbReference type="PIRSR" id="PIRSR006615-2"/>
    </source>
</evidence>
<evidence type="ECO:0000256" key="2">
    <source>
        <dbReference type="PIRSR" id="PIRSR006615-1"/>
    </source>
</evidence>
<dbReference type="Proteomes" id="UP001290462">
    <property type="component" value="Unassembled WGS sequence"/>
</dbReference>
<proteinExistence type="inferred from homology"/>
<dbReference type="PANTHER" id="PTHR34217:SF1">
    <property type="entry name" value="CARBOXYPEPTIDASE 1"/>
    <property type="match status" value="1"/>
</dbReference>
<feature type="binding site" evidence="2">
    <location>
        <position position="297"/>
    </location>
    <ligand>
        <name>Zn(2+)</name>
        <dbReference type="ChEBI" id="CHEBI:29105"/>
        <note>catalytic</note>
    </ligand>
</feature>
<dbReference type="GO" id="GO:0046872">
    <property type="term" value="F:metal ion binding"/>
    <property type="evidence" value="ECO:0007669"/>
    <property type="project" value="UniProtKB-KW"/>
</dbReference>
<evidence type="ECO:0000313" key="5">
    <source>
        <dbReference type="Proteomes" id="UP001290462"/>
    </source>
</evidence>
<dbReference type="GO" id="GO:0004181">
    <property type="term" value="F:metallocarboxypeptidase activity"/>
    <property type="evidence" value="ECO:0007669"/>
    <property type="project" value="UniProtKB-UniRule"/>
</dbReference>
<evidence type="ECO:0000313" key="4">
    <source>
        <dbReference type="EMBL" id="MDZ5760480.1"/>
    </source>
</evidence>
<accession>A0AAW9K7C6</accession>
<comment type="catalytic activity">
    <reaction evidence="1">
        <text>Release of a C-terminal amino acid with broad specificity, except for -Pro.</text>
        <dbReference type="EC" id="3.4.17.19"/>
    </reaction>
</comment>
<comment type="caution">
    <text evidence="4">The sequence shown here is derived from an EMBL/GenBank/DDBJ whole genome shotgun (WGS) entry which is preliminary data.</text>
</comment>
<dbReference type="Pfam" id="PF02074">
    <property type="entry name" value="Peptidase_M32"/>
    <property type="match status" value="1"/>
</dbReference>
<keyword evidence="2" id="KW-0862">Zinc</keyword>
<reference evidence="4" key="1">
    <citation type="submission" date="2023-08" db="EMBL/GenBank/DDBJ databases">
        <title>Genomic characterization of piscicolin 126 produced by Carnobacterium maltaromaticum CM22 strain isolated from salmon (Salmo salar).</title>
        <authorList>
            <person name="Gonzalez-Gragera E."/>
            <person name="Garcia-Lopez J.D."/>
            <person name="Teso-Perez C."/>
            <person name="Gimenez-Hernandez I."/>
            <person name="Peralta-Sanchez J.M."/>
            <person name="Valdivia E."/>
            <person name="Montalban-Lopez M."/>
            <person name="Martin-Platero A.M."/>
            <person name="Banos A."/>
            <person name="Martinez-Bueno M."/>
        </authorList>
    </citation>
    <scope>NUCLEOTIDE SEQUENCE</scope>
    <source>
        <strain evidence="4">CM22</strain>
    </source>
</reference>
<keyword evidence="1" id="KW-0378">Hydrolase</keyword>
<keyword evidence="1 2" id="KW-0479">Metal-binding</keyword>
<dbReference type="InterPro" id="IPR001333">
    <property type="entry name" value="Peptidase_M32_Taq"/>
</dbReference>
<comment type="function">
    <text evidence="1">Broad specificity carboxypetidase that releases amino acids sequentially from the C-terminus, including neutral, aromatic, polar and basic residues.</text>
</comment>
<keyword evidence="1" id="KW-0482">Metalloprotease</keyword>
<dbReference type="PRINTS" id="PR00998">
    <property type="entry name" value="CRBOXYPTASET"/>
</dbReference>
<dbReference type="AlphaFoldDB" id="A0AAW9K7C6"/>
<sequence length="502" mass="58239">MTELEQQIQGFLGLLKEISLLEETDALLGWDALTGMPEDSSEHRSEVTSYIAGLAFEKSVSKSMADYLTYLSQHQEELNSDLKKMVEIVQKNYDLNHKIPQAEYQEFIKVISQADSSWRKARDAQDFTIFEPSLAKIIAFKKKFIEYWHKDEKTPYDVLLNQYEPGMTVEILDAVFTELREGIQEIVKKINEKGTTPTTDFLSRYISIENQRAFSIKVIEKMGYRFTAGRLDDTTHPFMESMNRNDVRITTRWDEHNFKMAVFGIIHEAGHGIYEQNIAERFDYTPLRGGVSMGIHESQSLFYEIVMGSDKNFWQDNYELLQSYSEGKLDDIDFETFYKGLHKTAPSLIRIEADTLTYPLHIIIRYEIEKLIFNEGVAVSDLPQIWNEKYQEYLGITPENDTVGILQDVHWSGGSFGYFPSYALGFMYAAQLQHSMAQEIDLAAIYKTGNYEPIRQWLTDNIHQYGSLKEPNELIKNATGEPLNPRYLLALQDKIYQEVYHY</sequence>
<feature type="active site" description="Proton donor/acceptor" evidence="3">
    <location>
        <position position="268"/>
    </location>
</feature>
<dbReference type="PROSITE" id="PS52034">
    <property type="entry name" value="PEPTIDASE_M32"/>
    <property type="match status" value="1"/>
</dbReference>
<protein>
    <recommendedName>
        <fullName evidence="1">Metal-dependent carboxypeptidase</fullName>
        <ecNumber evidence="1">3.4.17.19</ecNumber>
    </recommendedName>
</protein>
<name>A0AAW9K7C6_CARML</name>
<evidence type="ECO:0000256" key="1">
    <source>
        <dbReference type="PIRNR" id="PIRNR006615"/>
    </source>
</evidence>
<keyword evidence="1 4" id="KW-0121">Carboxypeptidase</keyword>
<organism evidence="4 5">
    <name type="scientific">Carnobacterium maltaromaticum</name>
    <name type="common">Carnobacterium piscicola</name>
    <dbReference type="NCBI Taxonomy" id="2751"/>
    <lineage>
        <taxon>Bacteria</taxon>
        <taxon>Bacillati</taxon>
        <taxon>Bacillota</taxon>
        <taxon>Bacilli</taxon>
        <taxon>Lactobacillales</taxon>
        <taxon>Carnobacteriaceae</taxon>
        <taxon>Carnobacterium</taxon>
    </lineage>
</organism>
<dbReference type="PIRSF" id="PIRSF006615">
    <property type="entry name" value="Zn_crbxpep_Taq"/>
    <property type="match status" value="1"/>
</dbReference>
<dbReference type="RefSeq" id="WP_322809690.1">
    <property type="nucleotide sequence ID" value="NZ_JAVBVO010000005.1"/>
</dbReference>
<dbReference type="GO" id="GO:0006508">
    <property type="term" value="P:proteolysis"/>
    <property type="evidence" value="ECO:0007669"/>
    <property type="project" value="UniProtKB-UniRule"/>
</dbReference>
<dbReference type="PANTHER" id="PTHR34217">
    <property type="entry name" value="METAL-DEPENDENT CARBOXYPEPTIDASE"/>
    <property type="match status" value="1"/>
</dbReference>
<keyword evidence="1" id="KW-0645">Protease</keyword>
<dbReference type="EC" id="3.4.17.19" evidence="1"/>
<dbReference type="Gene3D" id="1.10.1370.30">
    <property type="match status" value="1"/>
</dbReference>
<dbReference type="SUPFAM" id="SSF55486">
    <property type="entry name" value="Metalloproteases ('zincins'), catalytic domain"/>
    <property type="match status" value="1"/>
</dbReference>
<dbReference type="EMBL" id="JAVBVO010000005">
    <property type="protein sequence ID" value="MDZ5760480.1"/>
    <property type="molecule type" value="Genomic_DNA"/>
</dbReference>
<dbReference type="CDD" id="cd06460">
    <property type="entry name" value="M32_Taq"/>
    <property type="match status" value="1"/>
</dbReference>
<gene>
    <name evidence="4" type="ORF">RAK27_17710</name>
</gene>